<dbReference type="RefSeq" id="WP_199703792.1">
    <property type="nucleotide sequence ID" value="NZ_JAEMNV010000003.1"/>
</dbReference>
<dbReference type="EMBL" id="JAEMNV010000003">
    <property type="protein sequence ID" value="MBJ8339075.1"/>
    <property type="molecule type" value="Genomic_DNA"/>
</dbReference>
<evidence type="ECO:0000256" key="1">
    <source>
        <dbReference type="SAM" id="Phobius"/>
    </source>
</evidence>
<dbReference type="PANTHER" id="PTHR44757:SF2">
    <property type="entry name" value="BIOFILM ARCHITECTURE MAINTENANCE PROTEIN MBAA"/>
    <property type="match status" value="1"/>
</dbReference>
<evidence type="ECO:0000313" key="4">
    <source>
        <dbReference type="EMBL" id="MBJ8339075.1"/>
    </source>
</evidence>
<protein>
    <submittedName>
        <fullName evidence="4">EAL domain-containing protein</fullName>
    </submittedName>
</protein>
<sequence length="865" mass="93365">MTWPRAAFGIALVCAVVALVRPQSLDFLLVATAFGAAIACVLGSTRQVAVARCGWLLIGFGQLCNGVGNLWVLSDPNLWFVGSEWTTSIVFNVATLVTVLGLTALVLPQNSVEKLAEVCLDLLAITGCAFVIGVQWDIVRFFGEGGNETTSAWGLMGFLAVVVDWVGVAIAAIVWGRKPFGQVAGRCVAAGLFLSMLGDSRVLGSAVDVSDSLAAYLWVSSSLLILVGGVCITTKPETVRPLDDGHVVRIATVLEIVTVCAVIFGGATSPGTRIVLAIVLLVITARQWRVVRANLWLHRQIEASERHFRALVDSTGDVIVRVGPSGLVEYASPAARRVLLRDPSSMYGRRIDEFVRDPRDTDVLGWLTSPSRTASDHLSFLAARPDGTTVHIEASWARLSKGYMLALRDVDDQILMRTQLEFAARTDSLTGLANRAYFEAELGKRLLTCGAATVMFCDLDRFKSVNDMNGHSVGDALLVEVAQRLGRSVDDALIARFGGDEFTIMLQAGLSRSRAMATAERIKAAVSGLYDLGSMAFAVSMTVGITVEQEGSVDEVLRCADIALAAAKIAERGSIAEFETAMYETAIHRIQMDKRFRSAFAARELSLVYQPIVDSVGGAVAAAEALLRWLDEDGNPILSAPEIVDLAESFGTMAELGDWVMRTAFAQAVTWAELGWPIRISVNVSSQQITDAAFAVRVTKALLDTKLDPTQLVLEITEDAFLEGNDAVLASLETLRGSGVRFAIDDFGTGYSNLGYLNRLPIYGIKLDRTFVAGLGERPEQEPIVRAVVGLAHELGLVICAEGVERVDELQVLQDLGVHFLQGHLTGYPLHPNEFHDLLRRGPYDMRPGIEADSLRHSGSSDRAT</sequence>
<feature type="transmembrane region" description="Helical" evidence="1">
    <location>
        <begin position="53"/>
        <end position="73"/>
    </location>
</feature>
<organism evidence="4 5">
    <name type="scientific">Antrihabitans stalagmiti</name>
    <dbReference type="NCBI Taxonomy" id="2799499"/>
    <lineage>
        <taxon>Bacteria</taxon>
        <taxon>Bacillati</taxon>
        <taxon>Actinomycetota</taxon>
        <taxon>Actinomycetes</taxon>
        <taxon>Mycobacteriales</taxon>
        <taxon>Nocardiaceae</taxon>
        <taxon>Antrihabitans</taxon>
    </lineage>
</organism>
<dbReference type="CDD" id="cd01948">
    <property type="entry name" value="EAL"/>
    <property type="match status" value="1"/>
</dbReference>
<feature type="transmembrane region" description="Helical" evidence="1">
    <location>
        <begin position="246"/>
        <end position="267"/>
    </location>
</feature>
<feature type="transmembrane region" description="Helical" evidence="1">
    <location>
        <begin position="151"/>
        <end position="175"/>
    </location>
</feature>
<evidence type="ECO:0000313" key="5">
    <source>
        <dbReference type="Proteomes" id="UP000655868"/>
    </source>
</evidence>
<dbReference type="Pfam" id="PF00990">
    <property type="entry name" value="GGDEF"/>
    <property type="match status" value="1"/>
</dbReference>
<feature type="transmembrane region" description="Helical" evidence="1">
    <location>
        <begin position="213"/>
        <end position="234"/>
    </location>
</feature>
<dbReference type="CDD" id="cd01949">
    <property type="entry name" value="GGDEF"/>
    <property type="match status" value="1"/>
</dbReference>
<dbReference type="PROSITE" id="PS50887">
    <property type="entry name" value="GGDEF"/>
    <property type="match status" value="1"/>
</dbReference>
<dbReference type="NCBIfam" id="TIGR00254">
    <property type="entry name" value="GGDEF"/>
    <property type="match status" value="1"/>
</dbReference>
<feature type="domain" description="GGDEF" evidence="3">
    <location>
        <begin position="450"/>
        <end position="580"/>
    </location>
</feature>
<evidence type="ECO:0000259" key="2">
    <source>
        <dbReference type="PROSITE" id="PS50883"/>
    </source>
</evidence>
<dbReference type="SUPFAM" id="SSF141868">
    <property type="entry name" value="EAL domain-like"/>
    <property type="match status" value="1"/>
</dbReference>
<dbReference type="InterPro" id="IPR001633">
    <property type="entry name" value="EAL_dom"/>
</dbReference>
<dbReference type="Gene3D" id="3.30.70.270">
    <property type="match status" value="1"/>
</dbReference>
<dbReference type="InterPro" id="IPR000160">
    <property type="entry name" value="GGDEF_dom"/>
</dbReference>
<keyword evidence="1" id="KW-0472">Membrane</keyword>
<dbReference type="Proteomes" id="UP000655868">
    <property type="component" value="Unassembled WGS sequence"/>
</dbReference>
<dbReference type="SMART" id="SM00267">
    <property type="entry name" value="GGDEF"/>
    <property type="match status" value="1"/>
</dbReference>
<reference evidence="4" key="1">
    <citation type="submission" date="2020-12" db="EMBL/GenBank/DDBJ databases">
        <title>Antrihabitans popcorni sp. nov. and Antrihabitans auranticaus sp. nov., isolated from a larva cave.</title>
        <authorList>
            <person name="Lee S.D."/>
            <person name="Kim I.S."/>
        </authorList>
    </citation>
    <scope>NUCLEOTIDE SEQUENCE</scope>
    <source>
        <strain evidence="4">YC3-6</strain>
    </source>
</reference>
<feature type="transmembrane region" description="Helical" evidence="1">
    <location>
        <begin position="119"/>
        <end position="139"/>
    </location>
</feature>
<feature type="transmembrane region" description="Helical" evidence="1">
    <location>
        <begin position="28"/>
        <end position="46"/>
    </location>
</feature>
<gene>
    <name evidence="4" type="ORF">JGU71_09275</name>
</gene>
<name>A0A934U2K6_9NOCA</name>
<dbReference type="Gene3D" id="3.20.20.450">
    <property type="entry name" value="EAL domain"/>
    <property type="match status" value="1"/>
</dbReference>
<keyword evidence="1" id="KW-0812">Transmembrane</keyword>
<dbReference type="InterPro" id="IPR029787">
    <property type="entry name" value="Nucleotide_cyclase"/>
</dbReference>
<dbReference type="PANTHER" id="PTHR44757">
    <property type="entry name" value="DIGUANYLATE CYCLASE DGCP"/>
    <property type="match status" value="1"/>
</dbReference>
<evidence type="ECO:0000259" key="3">
    <source>
        <dbReference type="PROSITE" id="PS50887"/>
    </source>
</evidence>
<dbReference type="SMART" id="SM00052">
    <property type="entry name" value="EAL"/>
    <property type="match status" value="1"/>
</dbReference>
<keyword evidence="5" id="KW-1185">Reference proteome</keyword>
<dbReference type="InterPro" id="IPR035919">
    <property type="entry name" value="EAL_sf"/>
</dbReference>
<dbReference type="InterPro" id="IPR052155">
    <property type="entry name" value="Biofilm_reg_signaling"/>
</dbReference>
<dbReference type="AlphaFoldDB" id="A0A934U2K6"/>
<feature type="transmembrane region" description="Helical" evidence="1">
    <location>
        <begin position="85"/>
        <end position="107"/>
    </location>
</feature>
<dbReference type="SUPFAM" id="SSF55785">
    <property type="entry name" value="PYP-like sensor domain (PAS domain)"/>
    <property type="match status" value="1"/>
</dbReference>
<proteinExistence type="predicted"/>
<dbReference type="Gene3D" id="3.30.450.20">
    <property type="entry name" value="PAS domain"/>
    <property type="match status" value="1"/>
</dbReference>
<feature type="domain" description="EAL" evidence="2">
    <location>
        <begin position="589"/>
        <end position="843"/>
    </location>
</feature>
<dbReference type="InterPro" id="IPR043128">
    <property type="entry name" value="Rev_trsase/Diguanyl_cyclase"/>
</dbReference>
<dbReference type="SUPFAM" id="SSF55073">
    <property type="entry name" value="Nucleotide cyclase"/>
    <property type="match status" value="1"/>
</dbReference>
<dbReference type="PROSITE" id="PS50883">
    <property type="entry name" value="EAL"/>
    <property type="match status" value="1"/>
</dbReference>
<accession>A0A934U2K6</accession>
<comment type="caution">
    <text evidence="4">The sequence shown here is derived from an EMBL/GenBank/DDBJ whole genome shotgun (WGS) entry which is preliminary data.</text>
</comment>
<dbReference type="Pfam" id="PF00563">
    <property type="entry name" value="EAL"/>
    <property type="match status" value="1"/>
</dbReference>
<feature type="transmembrane region" description="Helical" evidence="1">
    <location>
        <begin position="187"/>
        <end position="207"/>
    </location>
</feature>
<keyword evidence="1" id="KW-1133">Transmembrane helix</keyword>
<dbReference type="InterPro" id="IPR035965">
    <property type="entry name" value="PAS-like_dom_sf"/>
</dbReference>